<accession>A0A2P4PQG2</accession>
<proteinExistence type="predicted"/>
<organism evidence="1 2">
    <name type="scientific">Rhizophagus irregularis (strain DAOM 181602 / DAOM 197198 / MUCL 43194)</name>
    <name type="common">Arbuscular mycorrhizal fungus</name>
    <name type="synonym">Glomus intraradices</name>
    <dbReference type="NCBI Taxonomy" id="747089"/>
    <lineage>
        <taxon>Eukaryota</taxon>
        <taxon>Fungi</taxon>
        <taxon>Fungi incertae sedis</taxon>
        <taxon>Mucoromycota</taxon>
        <taxon>Glomeromycotina</taxon>
        <taxon>Glomeromycetes</taxon>
        <taxon>Glomerales</taxon>
        <taxon>Glomeraceae</taxon>
        <taxon>Rhizophagus</taxon>
    </lineage>
</organism>
<gene>
    <name evidence="1" type="ORF">GLOIN_2v1481451</name>
</gene>
<evidence type="ECO:0000313" key="1">
    <source>
        <dbReference type="EMBL" id="POG67631.1"/>
    </source>
</evidence>
<reference evidence="1 2" key="1">
    <citation type="journal article" date="2013" name="Proc. Natl. Acad. Sci. U.S.A.">
        <title>Genome of an arbuscular mycorrhizal fungus provides insight into the oldest plant symbiosis.</title>
        <authorList>
            <person name="Tisserant E."/>
            <person name="Malbreil M."/>
            <person name="Kuo A."/>
            <person name="Kohler A."/>
            <person name="Symeonidi A."/>
            <person name="Balestrini R."/>
            <person name="Charron P."/>
            <person name="Duensing N."/>
            <person name="Frei Dit Frey N."/>
            <person name="Gianinazzi-Pearson V."/>
            <person name="Gilbert L.B."/>
            <person name="Handa Y."/>
            <person name="Herr J.R."/>
            <person name="Hijri M."/>
            <person name="Koul R."/>
            <person name="Kawaguchi M."/>
            <person name="Krajinski F."/>
            <person name="Lammers P.J."/>
            <person name="Masclaux F.G."/>
            <person name="Murat C."/>
            <person name="Morin E."/>
            <person name="Ndikumana S."/>
            <person name="Pagni M."/>
            <person name="Petitpierre D."/>
            <person name="Requena N."/>
            <person name="Rosikiewicz P."/>
            <person name="Riley R."/>
            <person name="Saito K."/>
            <person name="San Clemente H."/>
            <person name="Shapiro H."/>
            <person name="van Tuinen D."/>
            <person name="Becard G."/>
            <person name="Bonfante P."/>
            <person name="Paszkowski U."/>
            <person name="Shachar-Hill Y.Y."/>
            <person name="Tuskan G.A."/>
            <person name="Young P.W."/>
            <person name="Sanders I.R."/>
            <person name="Henrissat B."/>
            <person name="Rensing S.A."/>
            <person name="Grigoriev I.V."/>
            <person name="Corradi N."/>
            <person name="Roux C."/>
            <person name="Martin F."/>
        </authorList>
    </citation>
    <scope>NUCLEOTIDE SEQUENCE [LARGE SCALE GENOMIC DNA]</scope>
    <source>
        <strain evidence="1 2">DAOM 197198</strain>
    </source>
</reference>
<dbReference type="EMBL" id="AUPC02000168">
    <property type="protein sequence ID" value="POG67631.1"/>
    <property type="molecule type" value="Genomic_DNA"/>
</dbReference>
<evidence type="ECO:0000313" key="2">
    <source>
        <dbReference type="Proteomes" id="UP000018888"/>
    </source>
</evidence>
<name>A0A2P4PQG2_RHIID</name>
<dbReference type="Proteomes" id="UP000018888">
    <property type="component" value="Unassembled WGS sequence"/>
</dbReference>
<keyword evidence="2" id="KW-1185">Reference proteome</keyword>
<reference evidence="1 2" key="2">
    <citation type="journal article" date="2018" name="New Phytol.">
        <title>High intraspecific genome diversity in the model arbuscular mycorrhizal symbiont Rhizophagus irregularis.</title>
        <authorList>
            <person name="Chen E.C.H."/>
            <person name="Morin E."/>
            <person name="Beaudet D."/>
            <person name="Noel J."/>
            <person name="Yildirir G."/>
            <person name="Ndikumana S."/>
            <person name="Charron P."/>
            <person name="St-Onge C."/>
            <person name="Giorgi J."/>
            <person name="Kruger M."/>
            <person name="Marton T."/>
            <person name="Ropars J."/>
            <person name="Grigoriev I.V."/>
            <person name="Hainaut M."/>
            <person name="Henrissat B."/>
            <person name="Roux C."/>
            <person name="Martin F."/>
            <person name="Corradi N."/>
        </authorList>
    </citation>
    <scope>NUCLEOTIDE SEQUENCE [LARGE SCALE GENOMIC DNA]</scope>
    <source>
        <strain evidence="1 2">DAOM 197198</strain>
    </source>
</reference>
<dbReference type="VEuPathDB" id="FungiDB:RhiirFUN_002905"/>
<comment type="caution">
    <text evidence="1">The sequence shown here is derived from an EMBL/GenBank/DDBJ whole genome shotgun (WGS) entry which is preliminary data.</text>
</comment>
<protein>
    <submittedName>
        <fullName evidence="1">Uncharacterized protein</fullName>
    </submittedName>
</protein>
<sequence length="200" mass="23939">MADLMKPRKRYLYPCHYIRCDGAEIDFRTQENHTNDENKSQFKNFPASLYLAKKMLNIFQLKMQLALCNNCHKLYNIRNIIEYKEEGKAAIANCLHKEFPNNPVPSRCNKCNNPLSILKKRKGEIIAIPRMIYPKPNIRQQLRNNLLKIPKKKYFYYFLSFEAYQKNFLQVNVQFISQEKFLLSLLIWRFQMEPIDGFET</sequence>
<dbReference type="AlphaFoldDB" id="A0A2P4PQG2"/>